<gene>
    <name evidence="1" type="ORF">VCR5J5_130001</name>
</gene>
<dbReference type="RefSeq" id="WP_017084820.1">
    <property type="nucleotide sequence ID" value="NZ_CCJV01000035.1"/>
</dbReference>
<dbReference type="Proteomes" id="UP000049495">
    <property type="component" value="Unassembled WGS sequence"/>
</dbReference>
<accession>A0A822MMS2</accession>
<comment type="caution">
    <text evidence="1">The sequence shown here is derived from an EMBL/GenBank/DDBJ whole genome shotgun (WGS) entry which is preliminary data.</text>
</comment>
<name>A0A822MMS2_9VIBR</name>
<evidence type="ECO:0000313" key="1">
    <source>
        <dbReference type="EMBL" id="CDS98078.1"/>
    </source>
</evidence>
<proteinExistence type="predicted"/>
<evidence type="ECO:0000313" key="2">
    <source>
        <dbReference type="Proteomes" id="UP000049495"/>
    </source>
</evidence>
<sequence>MSKPEHLIRMEKEFNELNDRLEKLRNFIGFNQKFRQLSETEKKLMIEQFCGMSVYASALWLRICLSES</sequence>
<dbReference type="InterPro" id="IPR054052">
    <property type="entry name" value="Y16Q-like"/>
</dbReference>
<dbReference type="Pfam" id="PF21825">
    <property type="entry name" value="crAss001_48"/>
    <property type="match status" value="1"/>
</dbReference>
<dbReference type="AlphaFoldDB" id="A0A822MMS2"/>
<protein>
    <submittedName>
        <fullName evidence="1">Uncharacterized protein</fullName>
    </submittedName>
</protein>
<organism evidence="1 2">
    <name type="scientific">Vibrio crassostreae</name>
    <dbReference type="NCBI Taxonomy" id="246167"/>
    <lineage>
        <taxon>Bacteria</taxon>
        <taxon>Pseudomonadati</taxon>
        <taxon>Pseudomonadota</taxon>
        <taxon>Gammaproteobacteria</taxon>
        <taxon>Vibrionales</taxon>
        <taxon>Vibrionaceae</taxon>
        <taxon>Vibrio</taxon>
    </lineage>
</organism>
<reference evidence="2" key="1">
    <citation type="submission" date="2014-06" db="EMBL/GenBank/DDBJ databases">
        <authorList>
            <person name="Le Roux Frederique"/>
        </authorList>
    </citation>
    <scope>NUCLEOTIDE SEQUENCE [LARGE SCALE GENOMIC DNA]</scope>
    <source>
        <strain evidence="2">J5-5</strain>
    </source>
</reference>
<dbReference type="EMBL" id="CCJV01000035">
    <property type="protein sequence ID" value="CDS98078.1"/>
    <property type="molecule type" value="Genomic_DNA"/>
</dbReference>